<dbReference type="GO" id="GO:0005886">
    <property type="term" value="C:plasma membrane"/>
    <property type="evidence" value="ECO:0007669"/>
    <property type="project" value="UniProtKB-SubCell"/>
</dbReference>
<accession>E6Q1R4</accession>
<evidence type="ECO:0000256" key="1">
    <source>
        <dbReference type="ARBA" id="ARBA00004651"/>
    </source>
</evidence>
<keyword evidence="2" id="KW-1003">Cell membrane</keyword>
<dbReference type="Pfam" id="PF12704">
    <property type="entry name" value="MacB_PCD"/>
    <property type="match status" value="1"/>
</dbReference>
<evidence type="ECO:0000259" key="9">
    <source>
        <dbReference type="Pfam" id="PF12704"/>
    </source>
</evidence>
<evidence type="ECO:0000259" key="8">
    <source>
        <dbReference type="Pfam" id="PF02687"/>
    </source>
</evidence>
<evidence type="ECO:0000256" key="4">
    <source>
        <dbReference type="ARBA" id="ARBA00022989"/>
    </source>
</evidence>
<dbReference type="InterPro" id="IPR025857">
    <property type="entry name" value="MacB_PCD"/>
</dbReference>
<reference evidence="10" key="1">
    <citation type="submission" date="2009-10" db="EMBL/GenBank/DDBJ databases">
        <title>Diversity of trophic interactions inside an arsenic-rich microbial ecosystem.</title>
        <authorList>
            <person name="Bertin P.N."/>
            <person name="Heinrich-Salmeron A."/>
            <person name="Pelletier E."/>
            <person name="Goulhen-Chollet F."/>
            <person name="Arsene-Ploetze F."/>
            <person name="Gallien S."/>
            <person name="Calteau A."/>
            <person name="Vallenet D."/>
            <person name="Casiot C."/>
            <person name="Chane-Woon-Ming B."/>
            <person name="Giloteaux L."/>
            <person name="Barakat M."/>
            <person name="Bonnefoy V."/>
            <person name="Bruneel O."/>
            <person name="Chandler M."/>
            <person name="Cleiss J."/>
            <person name="Duran R."/>
            <person name="Elbaz-Poulichet F."/>
            <person name="Fonknechten N."/>
            <person name="Lauga B."/>
            <person name="Mornico D."/>
            <person name="Ortet P."/>
            <person name="Schaeffer C."/>
            <person name="Siguier P."/>
            <person name="Alexander Thil Smith A."/>
            <person name="Van Dorsselaer A."/>
            <person name="Weissenbach J."/>
            <person name="Medigue C."/>
            <person name="Le Paslier D."/>
        </authorList>
    </citation>
    <scope>NUCLEOTIDE SEQUENCE</scope>
</reference>
<feature type="transmembrane region" description="Helical" evidence="7">
    <location>
        <begin position="262"/>
        <end position="293"/>
    </location>
</feature>
<dbReference type="InterPro" id="IPR003838">
    <property type="entry name" value="ABC3_permease_C"/>
</dbReference>
<dbReference type="Pfam" id="PF02687">
    <property type="entry name" value="FtsX"/>
    <property type="match status" value="1"/>
</dbReference>
<comment type="subcellular location">
    <subcellularLocation>
        <location evidence="1">Cell membrane</location>
        <topology evidence="1">Multi-pass membrane protein</topology>
    </subcellularLocation>
</comment>
<keyword evidence="3 7" id="KW-0812">Transmembrane</keyword>
<feature type="transmembrane region" description="Helical" evidence="7">
    <location>
        <begin position="23"/>
        <end position="42"/>
    </location>
</feature>
<evidence type="ECO:0000256" key="6">
    <source>
        <dbReference type="ARBA" id="ARBA00038076"/>
    </source>
</evidence>
<keyword evidence="5 7" id="KW-0472">Membrane</keyword>
<feature type="domain" description="ABC3 transporter permease C-terminal" evidence="8">
    <location>
        <begin position="272"/>
        <end position="389"/>
    </location>
</feature>
<dbReference type="PANTHER" id="PTHR30572">
    <property type="entry name" value="MEMBRANE COMPONENT OF TRANSPORTER-RELATED"/>
    <property type="match status" value="1"/>
</dbReference>
<keyword evidence="4 7" id="KW-1133">Transmembrane helix</keyword>
<dbReference type="AlphaFoldDB" id="E6Q1R4"/>
<dbReference type="InterPro" id="IPR050250">
    <property type="entry name" value="Macrolide_Exporter_MacB"/>
</dbReference>
<evidence type="ECO:0000313" key="10">
    <source>
        <dbReference type="EMBL" id="CBI01124.1"/>
    </source>
</evidence>
<evidence type="ECO:0000256" key="7">
    <source>
        <dbReference type="SAM" id="Phobius"/>
    </source>
</evidence>
<feature type="domain" description="MacB-like periplasmic core" evidence="9">
    <location>
        <begin position="22"/>
        <end position="234"/>
    </location>
</feature>
<name>E6Q1R4_9ZZZZ</name>
<comment type="caution">
    <text evidence="10">The sequence shown here is derived from an EMBL/GenBank/DDBJ whole genome shotgun (WGS) entry which is preliminary data.</text>
</comment>
<comment type="similarity">
    <text evidence="6">Belongs to the ABC-4 integral membrane protein family.</text>
</comment>
<protein>
    <submittedName>
        <fullName evidence="10">Putative permease</fullName>
    </submittedName>
</protein>
<dbReference type="EMBL" id="CABO01000013">
    <property type="protein sequence ID" value="CBI01124.1"/>
    <property type="molecule type" value="Genomic_DNA"/>
</dbReference>
<evidence type="ECO:0000256" key="3">
    <source>
        <dbReference type="ARBA" id="ARBA00022692"/>
    </source>
</evidence>
<dbReference type="PANTHER" id="PTHR30572:SF4">
    <property type="entry name" value="ABC TRANSPORTER PERMEASE YTRF"/>
    <property type="match status" value="1"/>
</dbReference>
<feature type="transmembrane region" description="Helical" evidence="7">
    <location>
        <begin position="314"/>
        <end position="344"/>
    </location>
</feature>
<sequence length="395" mass="40802">MSVLAAYIEEALASLWRNRLRSALSLLGTIIGIASTIAVLGLSQAGSRGLEASLGSADSVGWIVFVDRSSDNPLAATLYYRDVARFVARSNGAIASAYAGYFGRPFPVNVGGKTHYPQLHGTDKGDGSMVILEGRKLNHNDVLASANVAMISKEARKTLFPHEDPVGRSISVDNTRLRIVGVFDATGSLLSSAVGDAIYVPYTTMHRIAPGPLDGIIFYASPGATSAQVTAAASAALKSIHGPHAKYTIQDQAKSLGIFSHVLGGIGIGITLIGGIALCVAGIGIMNIMLVSVNERTREIGIRKSIGASSGDISLQFLIEATILSAIGGAIGTVVGVAIVLALQGSIVHFVGSAPVPWALVLSIAAFFTIGIGIGFGAYPAIRAGKLDPVVALRS</sequence>
<organism evidence="10">
    <name type="scientific">mine drainage metagenome</name>
    <dbReference type="NCBI Taxonomy" id="410659"/>
    <lineage>
        <taxon>unclassified sequences</taxon>
        <taxon>metagenomes</taxon>
        <taxon>ecological metagenomes</taxon>
    </lineage>
</organism>
<dbReference type="GO" id="GO:0022857">
    <property type="term" value="F:transmembrane transporter activity"/>
    <property type="evidence" value="ECO:0007669"/>
    <property type="project" value="TreeGrafter"/>
</dbReference>
<evidence type="ECO:0000256" key="2">
    <source>
        <dbReference type="ARBA" id="ARBA00022475"/>
    </source>
</evidence>
<evidence type="ECO:0000256" key="5">
    <source>
        <dbReference type="ARBA" id="ARBA00023136"/>
    </source>
</evidence>
<proteinExistence type="inferred from homology"/>
<gene>
    <name evidence="10" type="primary">yknZ</name>
    <name evidence="10" type="ORF">CARN4_0477</name>
</gene>
<feature type="transmembrane region" description="Helical" evidence="7">
    <location>
        <begin position="356"/>
        <end position="379"/>
    </location>
</feature>